<organism evidence="4 5">
    <name type="scientific">Campylobacter canadensis</name>
    <dbReference type="NCBI Taxonomy" id="449520"/>
    <lineage>
        <taxon>Bacteria</taxon>
        <taxon>Pseudomonadati</taxon>
        <taxon>Campylobacterota</taxon>
        <taxon>Epsilonproteobacteria</taxon>
        <taxon>Campylobacterales</taxon>
        <taxon>Campylobacteraceae</taxon>
        <taxon>Campylobacter</taxon>
    </lineage>
</organism>
<evidence type="ECO:0000259" key="3">
    <source>
        <dbReference type="PROSITE" id="PS50887"/>
    </source>
</evidence>
<keyword evidence="2" id="KW-0732">Signal</keyword>
<dbReference type="EMBL" id="JACGBB010000008">
    <property type="protein sequence ID" value="MBZ7987455.1"/>
    <property type="molecule type" value="Genomic_DNA"/>
</dbReference>
<feature type="transmembrane region" description="Helical" evidence="1">
    <location>
        <begin position="32"/>
        <end position="54"/>
    </location>
</feature>
<protein>
    <submittedName>
        <fullName evidence="4">Diguanylate cyclase</fullName>
    </submittedName>
</protein>
<dbReference type="PROSITE" id="PS50887">
    <property type="entry name" value="GGDEF"/>
    <property type="match status" value="1"/>
</dbReference>
<dbReference type="RefSeq" id="WP_224316191.1">
    <property type="nucleotide sequence ID" value="NZ_JACGBB010000008.1"/>
</dbReference>
<gene>
    <name evidence="4" type="ORF">AVCANL283_04985</name>
</gene>
<keyword evidence="1" id="KW-1133">Transmembrane helix</keyword>
<dbReference type="Gene3D" id="3.30.70.270">
    <property type="match status" value="1"/>
</dbReference>
<evidence type="ECO:0000313" key="4">
    <source>
        <dbReference type="EMBL" id="MBZ7987455.1"/>
    </source>
</evidence>
<proteinExistence type="predicted"/>
<evidence type="ECO:0000256" key="2">
    <source>
        <dbReference type="SAM" id="SignalP"/>
    </source>
</evidence>
<feature type="domain" description="GGDEF" evidence="3">
    <location>
        <begin position="231"/>
        <end position="362"/>
    </location>
</feature>
<evidence type="ECO:0000256" key="1">
    <source>
        <dbReference type="SAM" id="Phobius"/>
    </source>
</evidence>
<dbReference type="NCBIfam" id="TIGR00254">
    <property type="entry name" value="GGDEF"/>
    <property type="match status" value="1"/>
</dbReference>
<dbReference type="Proteomes" id="UP000786183">
    <property type="component" value="Unassembled WGS sequence"/>
</dbReference>
<accession>A0ABS7WU30</accession>
<feature type="transmembrane region" description="Helical" evidence="1">
    <location>
        <begin position="128"/>
        <end position="147"/>
    </location>
</feature>
<feature type="signal peptide" evidence="2">
    <location>
        <begin position="1"/>
        <end position="22"/>
    </location>
</feature>
<dbReference type="SUPFAM" id="SSF55073">
    <property type="entry name" value="Nucleotide cyclase"/>
    <property type="match status" value="1"/>
</dbReference>
<feature type="chain" id="PRO_5045876547" evidence="2">
    <location>
        <begin position="23"/>
        <end position="362"/>
    </location>
</feature>
<keyword evidence="5" id="KW-1185">Reference proteome</keyword>
<name>A0ABS7WU30_9BACT</name>
<sequence length="362" mass="42543">MKSILRTLFLLAWIAVARFTCAAMLYNYNNDSAALTCTISGACYLLSMIALIVIKNKNLKKAKKENIIVEDNASLVRARYRFWYVFQLETLLINVIIVSNLGWGWGFDFYILALMPFYYLNARQFSKIIFFFPLVHLSIYFCLYFFTEHFYGQLGQFNIYIVNGIFAIIGIFILQFCIQLDKVIKYLNDENRKLYLERLVSNDTLTNTLSKYSFLDIVNIKFEYASDENDSRVIIAIFEITNLQNINEEYGNEYGNAILIDFSHIIKQNCINYEYLLSRWSGDEFLLFISDEDEDMAQNIINEIKKEVYRHYFINGIKLRLAVGVSKPYSLKHSITNIINEAYKDLTEQRKKIYKESYAARF</sequence>
<dbReference type="InterPro" id="IPR029787">
    <property type="entry name" value="Nucleotide_cyclase"/>
</dbReference>
<reference evidence="4 5" key="1">
    <citation type="submission" date="2020-07" db="EMBL/GenBank/DDBJ databases">
        <title>Transfer of Campylobacter canadensis to the novel genus Avispirillum gen. nov., that also includes two novel species recovered from migratory waterfowl: Avispirillum anseris sp. nov. and Avispirillum brantae sp. nov.</title>
        <authorList>
            <person name="Miller W.G."/>
            <person name="Chapman M.H."/>
            <person name="Yee E."/>
            <person name="Inglis G.D."/>
        </authorList>
    </citation>
    <scope>NUCLEOTIDE SEQUENCE [LARGE SCALE GENOMIC DNA]</scope>
    <source>
        <strain evidence="4 5">L283</strain>
    </source>
</reference>
<keyword evidence="1" id="KW-0472">Membrane</keyword>
<dbReference type="SMART" id="SM00267">
    <property type="entry name" value="GGDEF"/>
    <property type="match status" value="1"/>
</dbReference>
<dbReference type="InterPro" id="IPR043128">
    <property type="entry name" value="Rev_trsase/Diguanyl_cyclase"/>
</dbReference>
<comment type="caution">
    <text evidence="4">The sequence shown here is derived from an EMBL/GenBank/DDBJ whole genome shotgun (WGS) entry which is preliminary data.</text>
</comment>
<evidence type="ECO:0000313" key="5">
    <source>
        <dbReference type="Proteomes" id="UP000786183"/>
    </source>
</evidence>
<dbReference type="Pfam" id="PF00990">
    <property type="entry name" value="GGDEF"/>
    <property type="match status" value="1"/>
</dbReference>
<keyword evidence="1" id="KW-0812">Transmembrane</keyword>
<feature type="transmembrane region" description="Helical" evidence="1">
    <location>
        <begin position="159"/>
        <end position="178"/>
    </location>
</feature>
<dbReference type="InterPro" id="IPR000160">
    <property type="entry name" value="GGDEF_dom"/>
</dbReference>